<dbReference type="EMBL" id="BAABKN010000009">
    <property type="protein sequence ID" value="GAA4731956.1"/>
    <property type="molecule type" value="Genomic_DNA"/>
</dbReference>
<sequence length="136" mass="15656">MDQLDWFDSTDESLWWDSTERRLIDDPMDRKDAKEPTLATDSADPTDPMLSTEPSDHSDSTLLRDWNDRRLAMTSGWLGLAQDDPHRQLYLRRNRHAENSAMALRAERRDARRAGNLSVPGPSTVVRPQGLEPRTR</sequence>
<proteinExistence type="predicted"/>
<feature type="region of interest" description="Disordered" evidence="1">
    <location>
        <begin position="25"/>
        <end position="62"/>
    </location>
</feature>
<dbReference type="Proteomes" id="UP001499882">
    <property type="component" value="Unassembled WGS sequence"/>
</dbReference>
<organism evidence="2 3">
    <name type="scientific">Nocardioides endophyticus</name>
    <dbReference type="NCBI Taxonomy" id="1353775"/>
    <lineage>
        <taxon>Bacteria</taxon>
        <taxon>Bacillati</taxon>
        <taxon>Actinomycetota</taxon>
        <taxon>Actinomycetes</taxon>
        <taxon>Propionibacteriales</taxon>
        <taxon>Nocardioidaceae</taxon>
        <taxon>Nocardioides</taxon>
    </lineage>
</organism>
<reference evidence="3" key="1">
    <citation type="journal article" date="2019" name="Int. J. Syst. Evol. Microbiol.">
        <title>The Global Catalogue of Microorganisms (GCM) 10K type strain sequencing project: providing services to taxonomists for standard genome sequencing and annotation.</title>
        <authorList>
            <consortium name="The Broad Institute Genomics Platform"/>
            <consortium name="The Broad Institute Genome Sequencing Center for Infectious Disease"/>
            <person name="Wu L."/>
            <person name="Ma J."/>
        </authorList>
    </citation>
    <scope>NUCLEOTIDE SEQUENCE [LARGE SCALE GENOMIC DNA]</scope>
    <source>
        <strain evidence="3">JCM 18532</strain>
    </source>
</reference>
<evidence type="ECO:0000256" key="1">
    <source>
        <dbReference type="SAM" id="MobiDB-lite"/>
    </source>
</evidence>
<comment type="caution">
    <text evidence="2">The sequence shown here is derived from an EMBL/GenBank/DDBJ whole genome shotgun (WGS) entry which is preliminary data.</text>
</comment>
<gene>
    <name evidence="2" type="ORF">GCM10023350_14150</name>
</gene>
<evidence type="ECO:0000313" key="3">
    <source>
        <dbReference type="Proteomes" id="UP001499882"/>
    </source>
</evidence>
<evidence type="ECO:0000313" key="2">
    <source>
        <dbReference type="EMBL" id="GAA4731956.1"/>
    </source>
</evidence>
<protein>
    <submittedName>
        <fullName evidence="2">Uncharacterized protein</fullName>
    </submittedName>
</protein>
<accession>A0ABP8YLR8</accession>
<feature type="region of interest" description="Disordered" evidence="1">
    <location>
        <begin position="108"/>
        <end position="136"/>
    </location>
</feature>
<feature type="compositionally biased region" description="Basic and acidic residues" evidence="1">
    <location>
        <begin position="25"/>
        <end position="35"/>
    </location>
</feature>
<name>A0ABP8YLR8_9ACTN</name>
<keyword evidence="3" id="KW-1185">Reference proteome</keyword>